<evidence type="ECO:0000256" key="7">
    <source>
        <dbReference type="ARBA" id="ARBA00023277"/>
    </source>
</evidence>
<dbReference type="InterPro" id="IPR005556">
    <property type="entry name" value="SUN"/>
</dbReference>
<evidence type="ECO:0000256" key="3">
    <source>
        <dbReference type="ARBA" id="ARBA00022512"/>
    </source>
</evidence>
<keyword evidence="3" id="KW-0134">Cell wall</keyword>
<evidence type="ECO:0000313" key="14">
    <source>
        <dbReference type="Proteomes" id="UP000054565"/>
    </source>
</evidence>
<dbReference type="OrthoDB" id="5339822at2759"/>
<feature type="chain" id="PRO_5005285098" evidence="12">
    <location>
        <begin position="19"/>
        <end position="427"/>
    </location>
</feature>
<comment type="subcellular location">
    <subcellularLocation>
        <location evidence="1">Secreted</location>
        <location evidence="1">Cell wall</location>
    </subcellularLocation>
</comment>
<dbReference type="GO" id="GO:0009277">
    <property type="term" value="C:fungal-type cell wall"/>
    <property type="evidence" value="ECO:0007669"/>
    <property type="project" value="TreeGrafter"/>
</dbReference>
<reference evidence="14" key="1">
    <citation type="journal article" date="2010" name="Genome Res.">
        <title>Population genomic sequencing of Coccidioides fungi reveals recent hybridization and transposon control.</title>
        <authorList>
            <person name="Neafsey D.E."/>
            <person name="Barker B.M."/>
            <person name="Sharpton T.J."/>
            <person name="Stajich J.E."/>
            <person name="Park D.J."/>
            <person name="Whiston E."/>
            <person name="Hung C.-Y."/>
            <person name="McMahan C."/>
            <person name="White J."/>
            <person name="Sykes S."/>
            <person name="Heiman D."/>
            <person name="Young S."/>
            <person name="Zeng Q."/>
            <person name="Abouelleil A."/>
            <person name="Aftuck L."/>
            <person name="Bessette D."/>
            <person name="Brown A."/>
            <person name="FitzGerald M."/>
            <person name="Lui A."/>
            <person name="Macdonald J.P."/>
            <person name="Priest M."/>
            <person name="Orbach M.J."/>
            <person name="Galgiani J.N."/>
            <person name="Kirkland T.N."/>
            <person name="Cole G.T."/>
            <person name="Birren B.W."/>
            <person name="Henn M.R."/>
            <person name="Taylor J.W."/>
            <person name="Rounsley S.D."/>
        </authorList>
    </citation>
    <scope>NUCLEOTIDE SEQUENCE [LARGE SCALE GENOMIC DNA]</scope>
    <source>
        <strain evidence="14">RMSCC 2394</strain>
    </source>
</reference>
<keyword evidence="6" id="KW-0378">Hydrolase</keyword>
<evidence type="ECO:0000256" key="2">
    <source>
        <dbReference type="ARBA" id="ARBA00010579"/>
    </source>
</evidence>
<dbReference type="STRING" id="404692.A0A0J6YCH2"/>
<dbReference type="Proteomes" id="UP000054565">
    <property type="component" value="Unassembled WGS sequence"/>
</dbReference>
<sequence>MKLTPAILTLAAAGSVAASHHQHRHGHVHMKRNPVPTKVVTVPGPIVVAYELDGKPISKEEACKGITEGSLLWADGGSYPEVCEPTPPAPVDKPKGGQEFYEAPKPEEPATTSEAALPPVPTPSAPKIDLPKPELPKPKLPEPDISLPGEGEGLDTDFPDGEIDCSDFPSKYGPISLHWLGHGGWSGVQLPNYGGGLISSIRTAIKGEGCTEGTMCSYACPPGYQKSQWPSTQGSTGESVGGLECKNGKLRLTNPTLSKKLCVKGAGGVKVKNTMSEVVSVCRTDYPGTESETIPLLASPGSTNPLTCPDAGTYYKWKNMPTSAQYYVNPKGIGIKEACQWGDGSKPIGNWAPINLGVGKKDGATWISIFQNKPTTNEKLDFKIEIKGDNLSGSCRYENGLFYSATGSNSDGCTVQVMSGEATYVFS</sequence>
<dbReference type="Pfam" id="PF03856">
    <property type="entry name" value="SUN"/>
    <property type="match status" value="1"/>
</dbReference>
<feature type="region of interest" description="Disordered" evidence="11">
    <location>
        <begin position="85"/>
        <end position="149"/>
    </location>
</feature>
<comment type="similarity">
    <text evidence="2">Belongs to the SUN family.</text>
</comment>
<accession>A0A0J6YCH2</accession>
<feature type="compositionally biased region" description="Basic and acidic residues" evidence="11">
    <location>
        <begin position="92"/>
        <end position="108"/>
    </location>
</feature>
<dbReference type="PANTHER" id="PTHR31316:SF0">
    <property type="entry name" value="SECRETED BETA-GLUCOSIDASE SIM1-RELATED"/>
    <property type="match status" value="1"/>
</dbReference>
<keyword evidence="5 12" id="KW-0732">Signal</keyword>
<evidence type="ECO:0000256" key="6">
    <source>
        <dbReference type="ARBA" id="ARBA00022801"/>
    </source>
</evidence>
<organism evidence="13 14">
    <name type="scientific">Coccidioides immitis RMSCC 2394</name>
    <dbReference type="NCBI Taxonomy" id="404692"/>
    <lineage>
        <taxon>Eukaryota</taxon>
        <taxon>Fungi</taxon>
        <taxon>Dikarya</taxon>
        <taxon>Ascomycota</taxon>
        <taxon>Pezizomycotina</taxon>
        <taxon>Eurotiomycetes</taxon>
        <taxon>Eurotiomycetidae</taxon>
        <taxon>Onygenales</taxon>
        <taxon>Onygenaceae</taxon>
        <taxon>Coccidioides</taxon>
    </lineage>
</organism>
<evidence type="ECO:0000256" key="4">
    <source>
        <dbReference type="ARBA" id="ARBA00022525"/>
    </source>
</evidence>
<dbReference type="GO" id="GO:0016798">
    <property type="term" value="F:hydrolase activity, acting on glycosyl bonds"/>
    <property type="evidence" value="ECO:0007669"/>
    <property type="project" value="UniProtKB-KW"/>
</dbReference>
<dbReference type="InterPro" id="IPR051526">
    <property type="entry name" value="Beta-Glucosidase_SUN"/>
</dbReference>
<evidence type="ECO:0000256" key="9">
    <source>
        <dbReference type="ARBA" id="ARBA00023316"/>
    </source>
</evidence>
<dbReference type="EMBL" id="DS028095">
    <property type="protein sequence ID" value="KMP05430.1"/>
    <property type="molecule type" value="Genomic_DNA"/>
</dbReference>
<keyword evidence="9" id="KW-0961">Cell wall biogenesis/degradation</keyword>
<feature type="signal peptide" evidence="12">
    <location>
        <begin position="1"/>
        <end position="18"/>
    </location>
</feature>
<keyword evidence="10" id="KW-0624">Polysaccharide degradation</keyword>
<evidence type="ECO:0000256" key="12">
    <source>
        <dbReference type="SAM" id="SignalP"/>
    </source>
</evidence>
<keyword evidence="8" id="KW-0326">Glycosidase</keyword>
<evidence type="ECO:0000256" key="10">
    <source>
        <dbReference type="ARBA" id="ARBA00023326"/>
    </source>
</evidence>
<proteinExistence type="inferred from homology"/>
<evidence type="ECO:0000256" key="1">
    <source>
        <dbReference type="ARBA" id="ARBA00004191"/>
    </source>
</evidence>
<dbReference type="GO" id="GO:0031505">
    <property type="term" value="P:fungal-type cell wall organization"/>
    <property type="evidence" value="ECO:0007669"/>
    <property type="project" value="TreeGrafter"/>
</dbReference>
<dbReference type="GO" id="GO:0009986">
    <property type="term" value="C:cell surface"/>
    <property type="evidence" value="ECO:0007669"/>
    <property type="project" value="TreeGrafter"/>
</dbReference>
<keyword evidence="4" id="KW-0964">Secreted</keyword>
<dbReference type="AlphaFoldDB" id="A0A0J6YCH2"/>
<feature type="compositionally biased region" description="Basic and acidic residues" evidence="11">
    <location>
        <begin position="129"/>
        <end position="142"/>
    </location>
</feature>
<name>A0A0J6YCH2_COCIT</name>
<dbReference type="PANTHER" id="PTHR31316">
    <property type="entry name" value="BETA-GLUCOSIDASE-LIKE PROTEIN NCA3, MITOCHONDRIAL-RELATED"/>
    <property type="match status" value="1"/>
</dbReference>
<gene>
    <name evidence="13" type="ORF">CIRG_05110</name>
</gene>
<evidence type="ECO:0000313" key="13">
    <source>
        <dbReference type="EMBL" id="KMP05430.1"/>
    </source>
</evidence>
<protein>
    <submittedName>
        <fullName evidence="13">Cell wall synthesis protein</fullName>
    </submittedName>
</protein>
<dbReference type="GO" id="GO:0000272">
    <property type="term" value="P:polysaccharide catabolic process"/>
    <property type="evidence" value="ECO:0007669"/>
    <property type="project" value="UniProtKB-KW"/>
</dbReference>
<keyword evidence="7" id="KW-0119">Carbohydrate metabolism</keyword>
<evidence type="ECO:0000256" key="11">
    <source>
        <dbReference type="SAM" id="MobiDB-lite"/>
    </source>
</evidence>
<evidence type="ECO:0000256" key="5">
    <source>
        <dbReference type="ARBA" id="ARBA00022729"/>
    </source>
</evidence>
<evidence type="ECO:0000256" key="8">
    <source>
        <dbReference type="ARBA" id="ARBA00023295"/>
    </source>
</evidence>